<reference evidence="1" key="1">
    <citation type="submission" date="2021-02" db="EMBL/GenBank/DDBJ databases">
        <title>Sequencing the genomes of 1000 actinobacteria strains.</title>
        <authorList>
            <person name="Klenk H.-P."/>
        </authorList>
    </citation>
    <scope>NUCLEOTIDE SEQUENCE</scope>
    <source>
        <strain evidence="1">DSM 22850</strain>
    </source>
</reference>
<evidence type="ECO:0000313" key="1">
    <source>
        <dbReference type="EMBL" id="MBP1325075.1"/>
    </source>
</evidence>
<keyword evidence="2" id="KW-1185">Reference proteome</keyword>
<evidence type="ECO:0000313" key="2">
    <source>
        <dbReference type="Proteomes" id="UP000675163"/>
    </source>
</evidence>
<dbReference type="AlphaFoldDB" id="A0A940PL00"/>
<dbReference type="Proteomes" id="UP000675163">
    <property type="component" value="Unassembled WGS sequence"/>
</dbReference>
<protein>
    <submittedName>
        <fullName evidence="1">Uncharacterized protein</fullName>
    </submittedName>
</protein>
<comment type="caution">
    <text evidence="1">The sequence shown here is derived from an EMBL/GenBank/DDBJ whole genome shotgun (WGS) entry which is preliminary data.</text>
</comment>
<proteinExistence type="predicted"/>
<name>A0A940PL00_9MICO</name>
<organism evidence="1 2">
    <name type="scientific">Leucobacter exalbidus</name>
    <dbReference type="NCBI Taxonomy" id="662960"/>
    <lineage>
        <taxon>Bacteria</taxon>
        <taxon>Bacillati</taxon>
        <taxon>Actinomycetota</taxon>
        <taxon>Actinomycetes</taxon>
        <taxon>Micrococcales</taxon>
        <taxon>Microbacteriaceae</taxon>
        <taxon>Leucobacter</taxon>
    </lineage>
</organism>
<sequence>MSNSEQSPLATISNSDPGRLVHHWGPFSYYEGFNSVDIVRNGGEDAGSTRISLTGDGFVEIVTSSGRKLYVNEAGAVTVWRKQSEGEICIDTDDSVTFESGDGTTDTVINPDGSIELREQDADLILLSLPLKTKGLQLDWIWLQAEHGVEVAVKQLMDRANISERVATRRMRQARKYGPESFEAPIWGPERAQAS</sequence>
<dbReference type="EMBL" id="JAFIDA010000001">
    <property type="protein sequence ID" value="MBP1325075.1"/>
    <property type="molecule type" value="Genomic_DNA"/>
</dbReference>
<gene>
    <name evidence="1" type="ORF">JOF28_000307</name>
</gene>
<dbReference type="RefSeq" id="WP_209704156.1">
    <property type="nucleotide sequence ID" value="NZ_JAFIDA010000001.1"/>
</dbReference>
<accession>A0A940PL00</accession>